<dbReference type="Gene3D" id="2.40.70.10">
    <property type="entry name" value="Acid Proteases"/>
    <property type="match status" value="1"/>
</dbReference>
<evidence type="ECO:0000313" key="1">
    <source>
        <dbReference type="EMBL" id="KYP40630.1"/>
    </source>
</evidence>
<evidence type="ECO:0008006" key="3">
    <source>
        <dbReference type="Google" id="ProtNLM"/>
    </source>
</evidence>
<protein>
    <recommendedName>
        <fullName evidence="3">Retropepsins domain-containing protein</fullName>
    </recommendedName>
</protein>
<reference evidence="1" key="1">
    <citation type="journal article" date="2012" name="Nat. Biotechnol.">
        <title>Draft genome sequence of pigeonpea (Cajanus cajan), an orphan legume crop of resource-poor farmers.</title>
        <authorList>
            <person name="Varshney R.K."/>
            <person name="Chen W."/>
            <person name="Li Y."/>
            <person name="Bharti A.K."/>
            <person name="Saxena R.K."/>
            <person name="Schlueter J.A."/>
            <person name="Donoghue M.T."/>
            <person name="Azam S."/>
            <person name="Fan G."/>
            <person name="Whaley A.M."/>
            <person name="Farmer A.D."/>
            <person name="Sheridan J."/>
            <person name="Iwata A."/>
            <person name="Tuteja R."/>
            <person name="Penmetsa R.V."/>
            <person name="Wu W."/>
            <person name="Upadhyaya H.D."/>
            <person name="Yang S.P."/>
            <person name="Shah T."/>
            <person name="Saxena K.B."/>
            <person name="Michael T."/>
            <person name="McCombie W.R."/>
            <person name="Yang B."/>
            <person name="Zhang G."/>
            <person name="Yang H."/>
            <person name="Wang J."/>
            <person name="Spillane C."/>
            <person name="Cook D.R."/>
            <person name="May G.D."/>
            <person name="Xu X."/>
            <person name="Jackson S.A."/>
        </authorList>
    </citation>
    <scope>NUCLEOTIDE SEQUENCE [LARGE SCALE GENOMIC DNA]</scope>
</reference>
<evidence type="ECO:0000313" key="2">
    <source>
        <dbReference type="Proteomes" id="UP000075243"/>
    </source>
</evidence>
<keyword evidence="2" id="KW-1185">Reference proteome</keyword>
<dbReference type="PANTHER" id="PTHR33067">
    <property type="entry name" value="RNA-DIRECTED DNA POLYMERASE-RELATED"/>
    <property type="match status" value="1"/>
</dbReference>
<gene>
    <name evidence="1" type="ORF">KK1_038019</name>
</gene>
<name>A0A151RDD2_CAJCA</name>
<dbReference type="PANTHER" id="PTHR33067:SF35">
    <property type="entry name" value="ASPARTIC PEPTIDASE DDI1-TYPE DOMAIN-CONTAINING PROTEIN"/>
    <property type="match status" value="1"/>
</dbReference>
<proteinExistence type="predicted"/>
<sequence>MKKALDLGASINMIPLSKLSKIGEVKVKPTRDTLKLADRFLFKYPYVWWKILLVQVDKFTSLIDFVVMDIEKEVEIPIILGRPFMTTTKALINMAEGKFQMRM</sequence>
<dbReference type="EMBL" id="KQ483823">
    <property type="protein sequence ID" value="KYP40630.1"/>
    <property type="molecule type" value="Genomic_DNA"/>
</dbReference>
<dbReference type="Gramene" id="C.cajan_36876.t">
    <property type="protein sequence ID" value="C.cajan_36876.t.cds1"/>
    <property type="gene ID" value="C.cajan_36876"/>
</dbReference>
<accession>A0A151RDD2</accession>
<dbReference type="AlphaFoldDB" id="A0A151RDD2"/>
<organism evidence="1 2">
    <name type="scientific">Cajanus cajan</name>
    <name type="common">Pigeon pea</name>
    <name type="synonym">Cajanus indicus</name>
    <dbReference type="NCBI Taxonomy" id="3821"/>
    <lineage>
        <taxon>Eukaryota</taxon>
        <taxon>Viridiplantae</taxon>
        <taxon>Streptophyta</taxon>
        <taxon>Embryophyta</taxon>
        <taxon>Tracheophyta</taxon>
        <taxon>Spermatophyta</taxon>
        <taxon>Magnoliopsida</taxon>
        <taxon>eudicotyledons</taxon>
        <taxon>Gunneridae</taxon>
        <taxon>Pentapetalae</taxon>
        <taxon>rosids</taxon>
        <taxon>fabids</taxon>
        <taxon>Fabales</taxon>
        <taxon>Fabaceae</taxon>
        <taxon>Papilionoideae</taxon>
        <taxon>50 kb inversion clade</taxon>
        <taxon>NPAAA clade</taxon>
        <taxon>indigoferoid/millettioid clade</taxon>
        <taxon>Phaseoleae</taxon>
        <taxon>Cajanus</taxon>
    </lineage>
</organism>
<dbReference type="Proteomes" id="UP000075243">
    <property type="component" value="Unassembled WGS sequence"/>
</dbReference>
<dbReference type="InterPro" id="IPR021109">
    <property type="entry name" value="Peptidase_aspartic_dom_sf"/>
</dbReference>